<name>A0ABQ4SYY3_9HYPH</name>
<keyword evidence="6" id="KW-1185">Reference proteome</keyword>
<dbReference type="InterPro" id="IPR050682">
    <property type="entry name" value="ModA/WtpA"/>
</dbReference>
<dbReference type="EMBL" id="BPQR01000052">
    <property type="protein sequence ID" value="GJE07744.1"/>
    <property type="molecule type" value="Genomic_DNA"/>
</dbReference>
<evidence type="ECO:0000256" key="2">
    <source>
        <dbReference type="ARBA" id="ARBA00022723"/>
    </source>
</evidence>
<evidence type="ECO:0000313" key="6">
    <source>
        <dbReference type="Proteomes" id="UP001055102"/>
    </source>
</evidence>
<evidence type="ECO:0000313" key="5">
    <source>
        <dbReference type="EMBL" id="GJE07744.1"/>
    </source>
</evidence>
<keyword evidence="2" id="KW-0479">Metal-binding</keyword>
<organism evidence="5 6">
    <name type="scientific">Methylobacterium jeotgali</name>
    <dbReference type="NCBI Taxonomy" id="381630"/>
    <lineage>
        <taxon>Bacteria</taxon>
        <taxon>Pseudomonadati</taxon>
        <taxon>Pseudomonadota</taxon>
        <taxon>Alphaproteobacteria</taxon>
        <taxon>Hyphomicrobiales</taxon>
        <taxon>Methylobacteriaceae</taxon>
        <taxon>Methylobacterium</taxon>
    </lineage>
</organism>
<comment type="similarity">
    <text evidence="1">Belongs to the bacterial solute-binding protein ModA family.</text>
</comment>
<dbReference type="Proteomes" id="UP001055102">
    <property type="component" value="Unassembled WGS sequence"/>
</dbReference>
<comment type="caution">
    <text evidence="5">The sequence shown here is derived from an EMBL/GenBank/DDBJ whole genome shotgun (WGS) entry which is preliminary data.</text>
</comment>
<evidence type="ECO:0000256" key="3">
    <source>
        <dbReference type="ARBA" id="ARBA00022729"/>
    </source>
</evidence>
<keyword evidence="3 4" id="KW-0732">Signal</keyword>
<dbReference type="InterPro" id="IPR005950">
    <property type="entry name" value="ModA"/>
</dbReference>
<dbReference type="NCBIfam" id="NF007958">
    <property type="entry name" value="PRK10677.1"/>
    <property type="match status" value="1"/>
</dbReference>
<feature type="chain" id="PRO_5046537160" evidence="4">
    <location>
        <begin position="23"/>
        <end position="274"/>
    </location>
</feature>
<sequence length="274" mass="28315">MRHLARSFLVVALVAGAGLAQAAAGVAHAADSATVFAAASLKNALDNAGKAFTAQTGVEIKASYAASSALARQIESGAPADLFASADLEWMDYLAQRKLIRPDTRVNLLRNRLVVVTGKDSKVADVPFTQDGFAKALGADGRLATGEVNSVPIGKYAKTAFETLGLWAGIQPRLAQADNVRAALALVSRGEAPLGVVYESDARSDPGVKVVGIFPEGSHPPVVYPFAVTADAKGEGGKRFLDFLKTPAAKPFFEAQGFGVIAAGEAATPAPVAR</sequence>
<accession>A0ABQ4SYY3</accession>
<dbReference type="PANTHER" id="PTHR30632">
    <property type="entry name" value="MOLYBDATE-BINDING PERIPLASMIC PROTEIN"/>
    <property type="match status" value="1"/>
</dbReference>
<reference evidence="5" key="1">
    <citation type="journal article" date="2021" name="Front. Microbiol.">
        <title>Comprehensive Comparative Genomics and Phenotyping of Methylobacterium Species.</title>
        <authorList>
            <person name="Alessa O."/>
            <person name="Ogura Y."/>
            <person name="Fujitani Y."/>
            <person name="Takami H."/>
            <person name="Hayashi T."/>
            <person name="Sahin N."/>
            <person name="Tani A."/>
        </authorList>
    </citation>
    <scope>NUCLEOTIDE SEQUENCE</scope>
    <source>
        <strain evidence="5">LMG 23639</strain>
    </source>
</reference>
<reference evidence="5" key="2">
    <citation type="submission" date="2021-08" db="EMBL/GenBank/DDBJ databases">
        <authorList>
            <person name="Tani A."/>
            <person name="Ola A."/>
            <person name="Ogura Y."/>
            <person name="Katsura K."/>
            <person name="Hayashi T."/>
        </authorList>
    </citation>
    <scope>NUCLEOTIDE SEQUENCE</scope>
    <source>
        <strain evidence="5">LMG 23639</strain>
    </source>
</reference>
<proteinExistence type="inferred from homology"/>
<dbReference type="PANTHER" id="PTHR30632:SF17">
    <property type="entry name" value="MOLYBDATE-BINDING PROTEIN MODA"/>
    <property type="match status" value="1"/>
</dbReference>
<dbReference type="SUPFAM" id="SSF53850">
    <property type="entry name" value="Periplasmic binding protein-like II"/>
    <property type="match status" value="1"/>
</dbReference>
<dbReference type="Pfam" id="PF13531">
    <property type="entry name" value="SBP_bac_11"/>
    <property type="match status" value="1"/>
</dbReference>
<dbReference type="RefSeq" id="WP_238277072.1">
    <property type="nucleotide sequence ID" value="NZ_BPQR01000052.1"/>
</dbReference>
<evidence type="ECO:0000256" key="1">
    <source>
        <dbReference type="ARBA" id="ARBA00009175"/>
    </source>
</evidence>
<protein>
    <submittedName>
        <fullName evidence="5">Molybdate-binding protein ModA</fullName>
    </submittedName>
</protein>
<dbReference type="Gene3D" id="3.40.190.10">
    <property type="entry name" value="Periplasmic binding protein-like II"/>
    <property type="match status" value="2"/>
</dbReference>
<dbReference type="NCBIfam" id="TIGR01256">
    <property type="entry name" value="modA"/>
    <property type="match status" value="1"/>
</dbReference>
<evidence type="ECO:0000256" key="4">
    <source>
        <dbReference type="SAM" id="SignalP"/>
    </source>
</evidence>
<dbReference type="PIRSF" id="PIRSF004846">
    <property type="entry name" value="ModA"/>
    <property type="match status" value="1"/>
</dbReference>
<gene>
    <name evidence="5" type="primary">modA</name>
    <name evidence="5" type="ORF">AOPFMNJM_3074</name>
</gene>
<feature type="signal peptide" evidence="4">
    <location>
        <begin position="1"/>
        <end position="22"/>
    </location>
</feature>